<keyword evidence="2" id="KW-1185">Reference proteome</keyword>
<evidence type="ECO:0000313" key="1">
    <source>
        <dbReference type="EMBL" id="GJE57377.1"/>
    </source>
</evidence>
<accession>A0ABQ4TRP5</accession>
<name>A0ABQ4TRP5_9HYPH</name>
<protein>
    <recommendedName>
        <fullName evidence="3">CopG family transcriptional regulator</fullName>
    </recommendedName>
</protein>
<dbReference type="EMBL" id="BPRA01000022">
    <property type="protein sequence ID" value="GJE57377.1"/>
    <property type="molecule type" value="Genomic_DNA"/>
</dbReference>
<dbReference type="RefSeq" id="WP_238232717.1">
    <property type="nucleotide sequence ID" value="NZ_BPRA01000022.1"/>
</dbReference>
<gene>
    <name evidence="1" type="ORF">EKPJFOCH_3891</name>
</gene>
<evidence type="ECO:0008006" key="3">
    <source>
        <dbReference type="Google" id="ProtNLM"/>
    </source>
</evidence>
<reference evidence="1" key="1">
    <citation type="journal article" date="2021" name="Front. Microbiol.">
        <title>Comprehensive Comparative Genomics and Phenotyping of Methylobacterium Species.</title>
        <authorList>
            <person name="Alessa O."/>
            <person name="Ogura Y."/>
            <person name="Fujitani Y."/>
            <person name="Takami H."/>
            <person name="Hayashi T."/>
            <person name="Sahin N."/>
            <person name="Tani A."/>
        </authorList>
    </citation>
    <scope>NUCLEOTIDE SEQUENCE</scope>
    <source>
        <strain evidence="1">DSM 23674</strain>
    </source>
</reference>
<sequence>MAEWRDLLTPENLAALECFIAAQEGQESLPAAVNGILTDWLSGYGYLPVEELPEGDD</sequence>
<organism evidence="1 2">
    <name type="scientific">Methylobacterium thuringiense</name>
    <dbReference type="NCBI Taxonomy" id="1003091"/>
    <lineage>
        <taxon>Bacteria</taxon>
        <taxon>Pseudomonadati</taxon>
        <taxon>Pseudomonadota</taxon>
        <taxon>Alphaproteobacteria</taxon>
        <taxon>Hyphomicrobiales</taxon>
        <taxon>Methylobacteriaceae</taxon>
        <taxon>Methylobacterium</taxon>
    </lineage>
</organism>
<proteinExistence type="predicted"/>
<dbReference type="Proteomes" id="UP001055101">
    <property type="component" value="Unassembled WGS sequence"/>
</dbReference>
<evidence type="ECO:0000313" key="2">
    <source>
        <dbReference type="Proteomes" id="UP001055101"/>
    </source>
</evidence>
<comment type="caution">
    <text evidence="1">The sequence shown here is derived from an EMBL/GenBank/DDBJ whole genome shotgun (WGS) entry which is preliminary data.</text>
</comment>
<reference evidence="1" key="2">
    <citation type="submission" date="2021-08" db="EMBL/GenBank/DDBJ databases">
        <authorList>
            <person name="Tani A."/>
            <person name="Ola A."/>
            <person name="Ogura Y."/>
            <person name="Katsura K."/>
            <person name="Hayashi T."/>
        </authorList>
    </citation>
    <scope>NUCLEOTIDE SEQUENCE</scope>
    <source>
        <strain evidence="1">DSM 23674</strain>
    </source>
</reference>